<evidence type="ECO:0000313" key="3">
    <source>
        <dbReference type="Proteomes" id="UP001194729"/>
    </source>
</evidence>
<keyword evidence="3" id="KW-1185">Reference proteome</keyword>
<feature type="chain" id="PRO_5046501668" description="Outer membrane protein beta-barrel domain-containing protein" evidence="1">
    <location>
        <begin position="23"/>
        <end position="255"/>
    </location>
</feature>
<reference evidence="2 3" key="1">
    <citation type="submission" date="2020-11" db="EMBL/GenBank/DDBJ databases">
        <title>P. mediterranea TC4 genome.</title>
        <authorList>
            <person name="Molmeret M."/>
        </authorList>
    </citation>
    <scope>NUCLEOTIDE SEQUENCE [LARGE SCALE GENOMIC DNA]</scope>
    <source>
        <strain evidence="2 3">TC4</strain>
    </source>
</reference>
<gene>
    <name evidence="2" type="ORF">FNJ87_18275</name>
</gene>
<comment type="caution">
    <text evidence="2">The sequence shown here is derived from an EMBL/GenBank/DDBJ whole genome shotgun (WGS) entry which is preliminary data.</text>
</comment>
<dbReference type="Proteomes" id="UP001194729">
    <property type="component" value="Unassembled WGS sequence"/>
</dbReference>
<dbReference type="EMBL" id="JADKYU010001012">
    <property type="protein sequence ID" value="MBF4986178.1"/>
    <property type="molecule type" value="Genomic_DNA"/>
</dbReference>
<sequence length="255" mass="28777">MSFNSRLFIVVIILSFSNIVVAQTDTINDPENNRLRRNVTELFIQRGSPTGDNYAGNGLSGDLGFGIRTQAYLYKGLYIGAGLSNDFMKVNDMNVVGNYDRATKFNAYLFAGYDYRFTDLWHITGDIGIGYSQNKNRQTTAQGGAKFRDSGTLFRFTTSIEYEFTPAISVFASPSFEMVDYKIATALALSNTFSNGNYFNVAIGIRISDNIASIDRLKRDIDRIEAIPEDQRGGVQRIRLKIYKKRLARRLARRN</sequence>
<dbReference type="InterPro" id="IPR011250">
    <property type="entry name" value="OMP/PagP_B-barrel"/>
</dbReference>
<evidence type="ECO:0000313" key="2">
    <source>
        <dbReference type="EMBL" id="MBF4986178.1"/>
    </source>
</evidence>
<keyword evidence="1" id="KW-0732">Signal</keyword>
<name>A0ABS0A9V9_9FLAO</name>
<protein>
    <recommendedName>
        <fullName evidence="4">Outer membrane protein beta-barrel domain-containing protein</fullName>
    </recommendedName>
</protein>
<dbReference type="SUPFAM" id="SSF56925">
    <property type="entry name" value="OMPA-like"/>
    <property type="match status" value="1"/>
</dbReference>
<evidence type="ECO:0008006" key="4">
    <source>
        <dbReference type="Google" id="ProtNLM"/>
    </source>
</evidence>
<organism evidence="2 3">
    <name type="scientific">Nonlabens mediterrranea</name>
    <dbReference type="NCBI Taxonomy" id="1419947"/>
    <lineage>
        <taxon>Bacteria</taxon>
        <taxon>Pseudomonadati</taxon>
        <taxon>Bacteroidota</taxon>
        <taxon>Flavobacteriia</taxon>
        <taxon>Flavobacteriales</taxon>
        <taxon>Flavobacteriaceae</taxon>
        <taxon>Nonlabens</taxon>
    </lineage>
</organism>
<proteinExistence type="predicted"/>
<feature type="signal peptide" evidence="1">
    <location>
        <begin position="1"/>
        <end position="22"/>
    </location>
</feature>
<accession>A0ABS0A9V9</accession>
<evidence type="ECO:0000256" key="1">
    <source>
        <dbReference type="SAM" id="SignalP"/>
    </source>
</evidence>